<dbReference type="InterPro" id="IPR003495">
    <property type="entry name" value="CobW/HypB/UreG_nucleotide-bd"/>
</dbReference>
<dbReference type="InterPro" id="IPR036627">
    <property type="entry name" value="CobW-likC_sf"/>
</dbReference>
<dbReference type="SUPFAM" id="SSF90002">
    <property type="entry name" value="Hypothetical protein YjiA, C-terminal domain"/>
    <property type="match status" value="1"/>
</dbReference>
<evidence type="ECO:0000256" key="4">
    <source>
        <dbReference type="ARBA" id="ARBA00034320"/>
    </source>
</evidence>
<evidence type="ECO:0000256" key="6">
    <source>
        <dbReference type="ARBA" id="ARBA00049117"/>
    </source>
</evidence>
<feature type="domain" description="CobW C-terminal" evidence="8">
    <location>
        <begin position="264"/>
        <end position="356"/>
    </location>
</feature>
<dbReference type="Pfam" id="PF07683">
    <property type="entry name" value="CobW_C"/>
    <property type="match status" value="1"/>
</dbReference>
<feature type="region of interest" description="Disordered" evidence="7">
    <location>
        <begin position="229"/>
        <end position="252"/>
    </location>
</feature>
<gene>
    <name evidence="9" type="ORF">SAMN02927900_03319</name>
</gene>
<dbReference type="GO" id="GO:0016787">
    <property type="term" value="F:hydrolase activity"/>
    <property type="evidence" value="ECO:0007669"/>
    <property type="project" value="UniProtKB-KW"/>
</dbReference>
<keyword evidence="1" id="KW-0547">Nucleotide-binding</keyword>
<accession>A0A1G4S1E2</accession>
<evidence type="ECO:0000256" key="1">
    <source>
        <dbReference type="ARBA" id="ARBA00022741"/>
    </source>
</evidence>
<dbReference type="GO" id="GO:0000166">
    <property type="term" value="F:nucleotide binding"/>
    <property type="evidence" value="ECO:0007669"/>
    <property type="project" value="UniProtKB-KW"/>
</dbReference>
<protein>
    <submittedName>
        <fullName evidence="9">GTPase, G3E family</fullName>
    </submittedName>
</protein>
<evidence type="ECO:0000313" key="10">
    <source>
        <dbReference type="Proteomes" id="UP000199542"/>
    </source>
</evidence>
<dbReference type="RefSeq" id="WP_092585923.1">
    <property type="nucleotide sequence ID" value="NZ_FMTM01000004.1"/>
</dbReference>
<keyword evidence="2" id="KW-0378">Hydrolase</keyword>
<sequence length="361" mass="39677">MDRVITSPPSDTEAASFCAPQQSAAQAVPVTVLTGFLGAGKTTLLNRILNGGHGLRVAVLVNDFGSINIDAELVVGIESDGDVINLANGCVCCNIREDLVAAVTQVMARPEKPEFVLLEASGVADPSGIALAFMNEDLRDRIRLDSIMCVVDAEQIFAAPEMMELKLRQVAFADMLILNKVDLVTQKEIERIKAWLDDRFHRYRLVQTSRGDVPLEILLSVGRFDPSRLDGTSSRDHNSHPHDCDGHDCEHSAQGHRHDHLQAFKTWSYETDAPLSLEPLREAVRKLPASVYRCKGVVYTAEEPGRRVILQVVGKRVDITVGDEWNGKEPLTRIIAIAARDGLDGVDLRATFDRCRCSSVS</sequence>
<dbReference type="CDD" id="cd03112">
    <property type="entry name" value="CobW-like"/>
    <property type="match status" value="1"/>
</dbReference>
<proteinExistence type="inferred from homology"/>
<evidence type="ECO:0000256" key="5">
    <source>
        <dbReference type="ARBA" id="ARBA00045658"/>
    </source>
</evidence>
<dbReference type="SUPFAM" id="SSF52540">
    <property type="entry name" value="P-loop containing nucleoside triphosphate hydrolases"/>
    <property type="match status" value="1"/>
</dbReference>
<comment type="catalytic activity">
    <reaction evidence="6">
        <text>GTP + H2O = GDP + phosphate + H(+)</text>
        <dbReference type="Rhea" id="RHEA:19669"/>
        <dbReference type="ChEBI" id="CHEBI:15377"/>
        <dbReference type="ChEBI" id="CHEBI:15378"/>
        <dbReference type="ChEBI" id="CHEBI:37565"/>
        <dbReference type="ChEBI" id="CHEBI:43474"/>
        <dbReference type="ChEBI" id="CHEBI:58189"/>
    </reaction>
    <physiologicalReaction direction="left-to-right" evidence="6">
        <dbReference type="Rhea" id="RHEA:19670"/>
    </physiologicalReaction>
</comment>
<dbReference type="Proteomes" id="UP000199542">
    <property type="component" value="Unassembled WGS sequence"/>
</dbReference>
<evidence type="ECO:0000256" key="7">
    <source>
        <dbReference type="SAM" id="MobiDB-lite"/>
    </source>
</evidence>
<dbReference type="InterPro" id="IPR051316">
    <property type="entry name" value="Zinc-reg_GTPase_activator"/>
</dbReference>
<evidence type="ECO:0000256" key="3">
    <source>
        <dbReference type="ARBA" id="ARBA00023186"/>
    </source>
</evidence>
<dbReference type="PANTHER" id="PTHR13748">
    <property type="entry name" value="COBW-RELATED"/>
    <property type="match status" value="1"/>
</dbReference>
<dbReference type="Gene3D" id="3.30.1220.10">
    <property type="entry name" value="CobW-like, C-terminal domain"/>
    <property type="match status" value="1"/>
</dbReference>
<name>A0A1G4S1E2_9HYPH</name>
<evidence type="ECO:0000313" key="9">
    <source>
        <dbReference type="EMBL" id="SCW63053.1"/>
    </source>
</evidence>
<dbReference type="AlphaFoldDB" id="A0A1G4S1E2"/>
<keyword evidence="3" id="KW-0143">Chaperone</keyword>
<evidence type="ECO:0000256" key="2">
    <source>
        <dbReference type="ARBA" id="ARBA00022801"/>
    </source>
</evidence>
<comment type="similarity">
    <text evidence="4">Belongs to the SIMIBI class G3E GTPase family. ZNG1 subfamily.</text>
</comment>
<organism evidence="9 10">
    <name type="scientific">Rhizobium mongolense subsp. loessense</name>
    <dbReference type="NCBI Taxonomy" id="158890"/>
    <lineage>
        <taxon>Bacteria</taxon>
        <taxon>Pseudomonadati</taxon>
        <taxon>Pseudomonadota</taxon>
        <taxon>Alphaproteobacteria</taxon>
        <taxon>Hyphomicrobiales</taxon>
        <taxon>Rhizobiaceae</taxon>
        <taxon>Rhizobium/Agrobacterium group</taxon>
        <taxon>Rhizobium</taxon>
    </lineage>
</organism>
<dbReference type="EMBL" id="FMTM01000004">
    <property type="protein sequence ID" value="SCW63053.1"/>
    <property type="molecule type" value="Genomic_DNA"/>
</dbReference>
<dbReference type="Gene3D" id="3.40.50.300">
    <property type="entry name" value="P-loop containing nucleotide triphosphate hydrolases"/>
    <property type="match status" value="1"/>
</dbReference>
<reference evidence="9 10" key="1">
    <citation type="submission" date="2016-10" db="EMBL/GenBank/DDBJ databases">
        <authorList>
            <person name="de Groot N.N."/>
        </authorList>
    </citation>
    <scope>NUCLEOTIDE SEQUENCE [LARGE SCALE GENOMIC DNA]</scope>
    <source>
        <strain evidence="9 10">CGMCC 1.3401</strain>
    </source>
</reference>
<dbReference type="Pfam" id="PF02492">
    <property type="entry name" value="cobW"/>
    <property type="match status" value="1"/>
</dbReference>
<comment type="function">
    <text evidence="5">Zinc chaperone that directly transfers zinc cofactor to target proteins, thereby activating them. Zinc is transferred from the CXCC motif in the GTPase domain to the zinc binding site in target proteins in a process requiring GTP hydrolysis.</text>
</comment>
<dbReference type="InterPro" id="IPR027417">
    <property type="entry name" value="P-loop_NTPase"/>
</dbReference>
<evidence type="ECO:0000259" key="8">
    <source>
        <dbReference type="SMART" id="SM00833"/>
    </source>
</evidence>
<dbReference type="InterPro" id="IPR011629">
    <property type="entry name" value="CobW-like_C"/>
</dbReference>
<dbReference type="SMART" id="SM00833">
    <property type="entry name" value="CobW_C"/>
    <property type="match status" value="1"/>
</dbReference>